<dbReference type="EnsemblPlants" id="AUR62013563-RA">
    <property type="protein sequence ID" value="AUR62013563-RA:cds"/>
    <property type="gene ID" value="AUR62013563"/>
</dbReference>
<accession>A0A803LHW6</accession>
<evidence type="ECO:0000313" key="2">
    <source>
        <dbReference type="Proteomes" id="UP000596660"/>
    </source>
</evidence>
<evidence type="ECO:0000313" key="1">
    <source>
        <dbReference type="EnsemblPlants" id="AUR62013563-RA:cds"/>
    </source>
</evidence>
<keyword evidence="2" id="KW-1185">Reference proteome</keyword>
<reference evidence="1" key="2">
    <citation type="submission" date="2021-03" db="UniProtKB">
        <authorList>
            <consortium name="EnsemblPlants"/>
        </authorList>
    </citation>
    <scope>IDENTIFICATION</scope>
</reference>
<dbReference type="PANTHER" id="PTHR34222">
    <property type="entry name" value="GAG_PRE-INTEGRS DOMAIN-CONTAINING PROTEIN"/>
    <property type="match status" value="1"/>
</dbReference>
<dbReference type="Gramene" id="AUR62013563-RA">
    <property type="protein sequence ID" value="AUR62013563-RA:cds"/>
    <property type="gene ID" value="AUR62013563"/>
</dbReference>
<sequence>MFTPLPTVESACSMLQQEESQREILLMTKNEPEISAMYNRNSGNQGNLGNPGHFVSNIGGSGKSTGCNVYGVKGHGPDRCWKVIGYPSWHHKHKPASTAKTGARFQDQKWNRPAPRLAAVAQNAGSARQSSSVNITLTQQQFEQSLKQITGNVKGCDTDEEIDNGFLEWYQPVMQQLHLMKNGS</sequence>
<proteinExistence type="predicted"/>
<reference evidence="1" key="1">
    <citation type="journal article" date="2017" name="Nature">
        <title>The genome of Chenopodium quinoa.</title>
        <authorList>
            <person name="Jarvis D.E."/>
            <person name="Ho Y.S."/>
            <person name="Lightfoot D.J."/>
            <person name="Schmoeckel S.M."/>
            <person name="Li B."/>
            <person name="Borm T.J.A."/>
            <person name="Ohyanagi H."/>
            <person name="Mineta K."/>
            <person name="Michell C.T."/>
            <person name="Saber N."/>
            <person name="Kharbatia N.M."/>
            <person name="Rupper R.R."/>
            <person name="Sharp A.R."/>
            <person name="Dally N."/>
            <person name="Boughton B.A."/>
            <person name="Woo Y.H."/>
            <person name="Gao G."/>
            <person name="Schijlen E.G.W.M."/>
            <person name="Guo X."/>
            <person name="Momin A.A."/>
            <person name="Negrao S."/>
            <person name="Al-Babili S."/>
            <person name="Gehring C."/>
            <person name="Roessner U."/>
            <person name="Jung C."/>
            <person name="Murphy K."/>
            <person name="Arold S.T."/>
            <person name="Gojobori T."/>
            <person name="van der Linden C.G."/>
            <person name="van Loo E.N."/>
            <person name="Jellen E.N."/>
            <person name="Maughan P.J."/>
            <person name="Tester M."/>
        </authorList>
    </citation>
    <scope>NUCLEOTIDE SEQUENCE [LARGE SCALE GENOMIC DNA]</scope>
    <source>
        <strain evidence="1">cv. PI 614886</strain>
    </source>
</reference>
<name>A0A803LHW6_CHEQI</name>
<organism evidence="1 2">
    <name type="scientific">Chenopodium quinoa</name>
    <name type="common">Quinoa</name>
    <dbReference type="NCBI Taxonomy" id="63459"/>
    <lineage>
        <taxon>Eukaryota</taxon>
        <taxon>Viridiplantae</taxon>
        <taxon>Streptophyta</taxon>
        <taxon>Embryophyta</taxon>
        <taxon>Tracheophyta</taxon>
        <taxon>Spermatophyta</taxon>
        <taxon>Magnoliopsida</taxon>
        <taxon>eudicotyledons</taxon>
        <taxon>Gunneridae</taxon>
        <taxon>Pentapetalae</taxon>
        <taxon>Caryophyllales</taxon>
        <taxon>Chenopodiaceae</taxon>
        <taxon>Chenopodioideae</taxon>
        <taxon>Atripliceae</taxon>
        <taxon>Chenopodium</taxon>
    </lineage>
</organism>
<dbReference type="Proteomes" id="UP000596660">
    <property type="component" value="Unplaced"/>
</dbReference>
<dbReference type="PANTHER" id="PTHR34222:SF97">
    <property type="entry name" value="CATALYTIC REGION, PUTATIVE-RELATED"/>
    <property type="match status" value="1"/>
</dbReference>
<dbReference type="AlphaFoldDB" id="A0A803LHW6"/>
<protein>
    <submittedName>
        <fullName evidence="1">Uncharacterized protein</fullName>
    </submittedName>
</protein>